<reference evidence="2 3" key="1">
    <citation type="journal article" date="2020" name="Microb. Ecol.">
        <title>Ecogenomics of the Marine Benthic Filamentous Cyanobacterium Adonisia.</title>
        <authorList>
            <person name="Walter J.M."/>
            <person name="Coutinho F.H."/>
            <person name="Leomil L."/>
            <person name="Hargreaves P.I."/>
            <person name="Campeao M.E."/>
            <person name="Vieira V.V."/>
            <person name="Silva B.S."/>
            <person name="Fistarol G.O."/>
            <person name="Salomon P.S."/>
            <person name="Sawabe T."/>
            <person name="Mino S."/>
            <person name="Hosokawa M."/>
            <person name="Miyashita H."/>
            <person name="Maruyama F."/>
            <person name="van Verk M.C."/>
            <person name="Dutilh B.E."/>
            <person name="Thompson C.C."/>
            <person name="Thompson F.L."/>
        </authorList>
    </citation>
    <scope>NUCLEOTIDE SEQUENCE [LARGE SCALE GENOMIC DNA]</scope>
    <source>
        <strain evidence="2 3">CCMR0081</strain>
    </source>
</reference>
<evidence type="ECO:0000256" key="1">
    <source>
        <dbReference type="SAM" id="MobiDB-lite"/>
    </source>
</evidence>
<evidence type="ECO:0000313" key="2">
    <source>
        <dbReference type="EMBL" id="NEZ57985.1"/>
    </source>
</evidence>
<gene>
    <name evidence="2" type="ORF">DXZ20_20520</name>
</gene>
<name>A0A6M0RNX8_9CYAN</name>
<feature type="compositionally biased region" description="Low complexity" evidence="1">
    <location>
        <begin position="135"/>
        <end position="154"/>
    </location>
</feature>
<protein>
    <submittedName>
        <fullName evidence="2">Uncharacterized protein</fullName>
    </submittedName>
</protein>
<accession>A0A6M0RNX8</accession>
<dbReference type="EMBL" id="QXHD01000004">
    <property type="protein sequence ID" value="NEZ57985.1"/>
    <property type="molecule type" value="Genomic_DNA"/>
</dbReference>
<organism evidence="2 3">
    <name type="scientific">Adonisia turfae CCMR0081</name>
    <dbReference type="NCBI Taxonomy" id="2292702"/>
    <lineage>
        <taxon>Bacteria</taxon>
        <taxon>Bacillati</taxon>
        <taxon>Cyanobacteriota</taxon>
        <taxon>Adonisia</taxon>
        <taxon>Adonisia turfae</taxon>
    </lineage>
</organism>
<dbReference type="PROSITE" id="PS51257">
    <property type="entry name" value="PROKAR_LIPOPROTEIN"/>
    <property type="match status" value="1"/>
</dbReference>
<feature type="region of interest" description="Disordered" evidence="1">
    <location>
        <begin position="134"/>
        <end position="154"/>
    </location>
</feature>
<evidence type="ECO:0000313" key="3">
    <source>
        <dbReference type="Proteomes" id="UP000481033"/>
    </source>
</evidence>
<dbReference type="Proteomes" id="UP000481033">
    <property type="component" value="Unassembled WGS sequence"/>
</dbReference>
<proteinExistence type="predicted"/>
<dbReference type="AlphaFoldDB" id="A0A6M0RNX8"/>
<sequence>MLANRLSMWSSKLLLGGISMAACLAGTFSIGAFFESALANSDGPVLLEMPIYSRTSSDDLISRAESMVSQEINQHFDADPSLAAIEIVVLGSRNGDVIPVLTTTVSRTQWQEKPQVSAWTKYYSAYALIRRHDSQSPPQVAASPSRRSSPVASRGIATQFDRQFDAGRLNGRTVQSYVDFVD</sequence>
<keyword evidence="3" id="KW-1185">Reference proteome</keyword>
<comment type="caution">
    <text evidence="2">The sequence shown here is derived from an EMBL/GenBank/DDBJ whole genome shotgun (WGS) entry which is preliminary data.</text>
</comment>